<dbReference type="Proteomes" id="UP001208624">
    <property type="component" value="Unassembled WGS sequence"/>
</dbReference>
<evidence type="ECO:0000313" key="1">
    <source>
        <dbReference type="EMBL" id="MCV5625713.1"/>
    </source>
</evidence>
<sequence>DFYQHYNVPVRTEVEFYGRGNAESKYRLSYWESAGGAEFDDAQNKLSVNTLMLNAYYDFRNSSAFTPWISAGRGYARVHHKTSYIYTDNSPAGSEVYSASA</sequence>
<dbReference type="SUPFAM" id="SSF56925">
    <property type="entry name" value="OMPA-like"/>
    <property type="match status" value="1"/>
</dbReference>
<gene>
    <name evidence="1" type="ORF">OFN31_29160</name>
</gene>
<comment type="caution">
    <text evidence="1">The sequence shown here is derived from an EMBL/GenBank/DDBJ whole genome shotgun (WGS) entry which is preliminary data.</text>
</comment>
<reference evidence="1" key="1">
    <citation type="submission" date="2023-06" db="EMBL/GenBank/DDBJ databases">
        <title>Deciphering the underlying mechanisms mediating the transmission of blaNDM gene from human to animals in China.</title>
        <authorList>
            <person name="Chen K."/>
            <person name="Chen S."/>
        </authorList>
    </citation>
    <scope>NUCLEOTIDE SEQUENCE</scope>
    <source>
        <strain evidence="1">1199</strain>
    </source>
</reference>
<dbReference type="Gene3D" id="2.40.160.20">
    <property type="match status" value="1"/>
</dbReference>
<organism evidence="1 2">
    <name type="scientific">Escherichia coli</name>
    <dbReference type="NCBI Taxonomy" id="562"/>
    <lineage>
        <taxon>Bacteria</taxon>
        <taxon>Pseudomonadati</taxon>
        <taxon>Pseudomonadota</taxon>
        <taxon>Gammaproteobacteria</taxon>
        <taxon>Enterobacterales</taxon>
        <taxon>Enterobacteriaceae</taxon>
        <taxon>Escherichia</taxon>
    </lineage>
</organism>
<name>A0AAP3A3W2_ECOLX</name>
<evidence type="ECO:0000313" key="2">
    <source>
        <dbReference type="Proteomes" id="UP001208624"/>
    </source>
</evidence>
<accession>A0AAP3A3W2</accession>
<feature type="non-terminal residue" evidence="1">
    <location>
        <position position="101"/>
    </location>
</feature>
<dbReference type="AlphaFoldDB" id="A0AAP3A3W2"/>
<feature type="non-terminal residue" evidence="1">
    <location>
        <position position="1"/>
    </location>
</feature>
<dbReference type="EMBL" id="JAOVKC010000734">
    <property type="protein sequence ID" value="MCV5625713.1"/>
    <property type="molecule type" value="Genomic_DNA"/>
</dbReference>
<protein>
    <submittedName>
        <fullName evidence="1">Porin family protein</fullName>
    </submittedName>
</protein>
<dbReference type="InterPro" id="IPR011250">
    <property type="entry name" value="OMP/PagP_B-barrel"/>
</dbReference>
<proteinExistence type="predicted"/>